<feature type="transmembrane region" description="Helical" evidence="10">
    <location>
        <begin position="526"/>
        <end position="552"/>
    </location>
</feature>
<evidence type="ECO:0000256" key="9">
    <source>
        <dbReference type="ARBA" id="ARBA00023285"/>
    </source>
</evidence>
<evidence type="ECO:0000256" key="2">
    <source>
        <dbReference type="ARBA" id="ARBA00009901"/>
    </source>
</evidence>
<keyword evidence="3" id="KW-0813">Transport</keyword>
<evidence type="ECO:0000313" key="11">
    <source>
        <dbReference type="EMBL" id="CAE1320580.1"/>
    </source>
</evidence>
<keyword evidence="12" id="KW-1185">Reference proteome</keyword>
<evidence type="ECO:0000313" key="12">
    <source>
        <dbReference type="Proteomes" id="UP000597762"/>
    </source>
</evidence>
<keyword evidence="4" id="KW-0846">Cobalamin</keyword>
<feature type="transmembrane region" description="Helical" evidence="10">
    <location>
        <begin position="191"/>
        <end position="213"/>
    </location>
</feature>
<dbReference type="GO" id="GO:0072665">
    <property type="term" value="P:protein localization to vacuole"/>
    <property type="evidence" value="ECO:0007669"/>
    <property type="project" value="TreeGrafter"/>
</dbReference>
<feature type="transmembrane region" description="Helical" evidence="10">
    <location>
        <begin position="12"/>
        <end position="33"/>
    </location>
</feature>
<dbReference type="Proteomes" id="UP000597762">
    <property type="component" value="Unassembled WGS sequence"/>
</dbReference>
<keyword evidence="7 10" id="KW-0472">Membrane</keyword>
<evidence type="ECO:0000256" key="7">
    <source>
        <dbReference type="ARBA" id="ARBA00023136"/>
    </source>
</evidence>
<gene>
    <name evidence="11" type="ORF">SPHA_70804</name>
</gene>
<evidence type="ECO:0000256" key="1">
    <source>
        <dbReference type="ARBA" id="ARBA00004155"/>
    </source>
</evidence>
<evidence type="ECO:0000256" key="4">
    <source>
        <dbReference type="ARBA" id="ARBA00022628"/>
    </source>
</evidence>
<comment type="similarity">
    <text evidence="2">Belongs to the LIMR family. LMBRD1 subfamily.</text>
</comment>
<feature type="transmembrane region" description="Helical" evidence="10">
    <location>
        <begin position="493"/>
        <end position="514"/>
    </location>
</feature>
<evidence type="ECO:0000256" key="5">
    <source>
        <dbReference type="ARBA" id="ARBA00022692"/>
    </source>
</evidence>
<evidence type="ECO:0000256" key="3">
    <source>
        <dbReference type="ARBA" id="ARBA00022448"/>
    </source>
</evidence>
<feature type="transmembrane region" description="Helical" evidence="10">
    <location>
        <begin position="303"/>
        <end position="324"/>
    </location>
</feature>
<feature type="transmembrane region" description="Helical" evidence="10">
    <location>
        <begin position="409"/>
        <end position="428"/>
    </location>
</feature>
<keyword evidence="6 10" id="KW-1133">Transmembrane helix</keyword>
<keyword evidence="5 10" id="KW-0812">Transmembrane</keyword>
<name>A0A812EAI3_ACAPH</name>
<protein>
    <submittedName>
        <fullName evidence="11">LMBRD1</fullName>
    </submittedName>
</protein>
<accession>A0A812EAI3</accession>
<evidence type="ECO:0000256" key="6">
    <source>
        <dbReference type="ARBA" id="ARBA00022989"/>
    </source>
</evidence>
<keyword evidence="8" id="KW-0458">Lysosome</keyword>
<feature type="transmembrane region" description="Helical" evidence="10">
    <location>
        <begin position="142"/>
        <end position="160"/>
    </location>
</feature>
<feature type="transmembrane region" description="Helical" evidence="10">
    <location>
        <begin position="366"/>
        <end position="397"/>
    </location>
</feature>
<feature type="transmembrane region" description="Helical" evidence="10">
    <location>
        <begin position="100"/>
        <end position="121"/>
    </location>
</feature>
<reference evidence="11" key="1">
    <citation type="submission" date="2021-01" db="EMBL/GenBank/DDBJ databases">
        <authorList>
            <person name="Li R."/>
            <person name="Bekaert M."/>
        </authorList>
    </citation>
    <scope>NUCLEOTIDE SEQUENCE</scope>
    <source>
        <strain evidence="11">Farmed</strain>
    </source>
</reference>
<sequence length="613" mass="70365">MVSVSLALVEGWLPFVAILLFILVFSTIYVRHFMSKYDSECSSTLAAVLGLSTALVTSSLVPVDIFLVSYMKDSSGNFREWANNSSIRDMVEQSVLISYYVLYGLMTFFFFLFLPFMYFFFEEKDDVEQPSTASRCCGALKYTIVFVFIASVLLILGAFLPKRDIVPSNETDWQKIDDLFKSLGDNRGEDALSFLISTLSLIGMLAIITYTSYGMSAMPIRLIQGYRSISHERNTAAQVRVNATERIQAIKDRYTGRRTMSSRDRTRIAELEENRRFVERQERHLAEEQNSCLRKCLLVFRPFEIFIGCFFLLIALLIFLSLLLTNIDKAMNSLGFKMGYALPKRTLPNPIDMVLVFSQKAYPLDYIIMVFIIIYLVFCSISGIRNLGIWFFCVRLYKIRPHRTNPQGMLMLSMIMMLIVVAINIVLFELTPQYSSFGSELYLNTTVNLDANGTVTKHLYPCDVSASSDQCVITRMAMLLTRFFYKMWFFGAAYYWSSWLFLALIPIGFIAVVVRRRRSAIEGAQIIADCCFCIVLHHSTGISLFLLSPFLLFKLIQTTFWHYADEEEEKTFSDCSSTTESWRLCVNYRISEEMLSKNCAAFDYPSPPLLKKK</sequence>
<dbReference type="OrthoDB" id="73273at2759"/>
<comment type="caution">
    <text evidence="11">The sequence shown here is derived from an EMBL/GenBank/DDBJ whole genome shotgun (WGS) entry which is preliminary data.</text>
</comment>
<organism evidence="11 12">
    <name type="scientific">Acanthosepion pharaonis</name>
    <name type="common">Pharaoh cuttlefish</name>
    <name type="synonym">Sepia pharaonis</name>
    <dbReference type="NCBI Taxonomy" id="158019"/>
    <lineage>
        <taxon>Eukaryota</taxon>
        <taxon>Metazoa</taxon>
        <taxon>Spiralia</taxon>
        <taxon>Lophotrochozoa</taxon>
        <taxon>Mollusca</taxon>
        <taxon>Cephalopoda</taxon>
        <taxon>Coleoidea</taxon>
        <taxon>Decapodiformes</taxon>
        <taxon>Sepiida</taxon>
        <taxon>Sepiina</taxon>
        <taxon>Sepiidae</taxon>
        <taxon>Acanthosepion</taxon>
    </lineage>
</organism>
<dbReference type="PANTHER" id="PTHR16130:SF2">
    <property type="entry name" value="LYSOSOMAL COBALAMIN TRANSPORT ESCORT PROTEIN LMBD1"/>
    <property type="match status" value="1"/>
</dbReference>
<dbReference type="EMBL" id="CAHIKZ030005183">
    <property type="protein sequence ID" value="CAE1320580.1"/>
    <property type="molecule type" value="Genomic_DNA"/>
</dbReference>
<dbReference type="InterPro" id="IPR006876">
    <property type="entry name" value="LMBR1-like_membr_prot"/>
</dbReference>
<proteinExistence type="inferred from homology"/>
<dbReference type="GO" id="GO:0031419">
    <property type="term" value="F:cobalamin binding"/>
    <property type="evidence" value="ECO:0007669"/>
    <property type="project" value="UniProtKB-KW"/>
</dbReference>
<keyword evidence="9" id="KW-0170">Cobalt</keyword>
<evidence type="ECO:0000256" key="10">
    <source>
        <dbReference type="SAM" id="Phobius"/>
    </source>
</evidence>
<evidence type="ECO:0000256" key="8">
    <source>
        <dbReference type="ARBA" id="ARBA00023228"/>
    </source>
</evidence>
<comment type="subcellular location">
    <subcellularLocation>
        <location evidence="1">Lysosome membrane</location>
        <topology evidence="1">Multi-pass membrane protein</topology>
    </subcellularLocation>
</comment>
<dbReference type="GO" id="GO:0005765">
    <property type="term" value="C:lysosomal membrane"/>
    <property type="evidence" value="ECO:0007669"/>
    <property type="project" value="UniProtKB-SubCell"/>
</dbReference>
<dbReference type="InterPro" id="IPR050854">
    <property type="entry name" value="LMBD1_LysCbl_Transport"/>
</dbReference>
<feature type="transmembrane region" description="Helical" evidence="10">
    <location>
        <begin position="45"/>
        <end position="71"/>
    </location>
</feature>
<dbReference type="AlphaFoldDB" id="A0A812EAI3"/>
<dbReference type="PANTHER" id="PTHR16130">
    <property type="entry name" value="LYSOSOMAL COBALAMIN TRANSPORTER-RELATED"/>
    <property type="match status" value="1"/>
</dbReference>
<dbReference type="Pfam" id="PF04791">
    <property type="entry name" value="LMBR1"/>
    <property type="match status" value="1"/>
</dbReference>